<dbReference type="PROSITE" id="PS50931">
    <property type="entry name" value="HTH_LYSR"/>
    <property type="match status" value="1"/>
</dbReference>
<dbReference type="InterPro" id="IPR000847">
    <property type="entry name" value="LysR_HTH_N"/>
</dbReference>
<dbReference type="KEGG" id="rfo:REIFOR_03042"/>
<dbReference type="Gene3D" id="3.40.190.10">
    <property type="entry name" value="Periplasmic binding protein-like II"/>
    <property type="match status" value="2"/>
</dbReference>
<dbReference type="PRINTS" id="PR00039">
    <property type="entry name" value="HTHLYSR"/>
</dbReference>
<dbReference type="InterPro" id="IPR036390">
    <property type="entry name" value="WH_DNA-bd_sf"/>
</dbReference>
<dbReference type="InterPro" id="IPR036388">
    <property type="entry name" value="WH-like_DNA-bd_sf"/>
</dbReference>
<dbReference type="GO" id="GO:0006351">
    <property type="term" value="P:DNA-templated transcription"/>
    <property type="evidence" value="ECO:0007669"/>
    <property type="project" value="TreeGrafter"/>
</dbReference>
<keyword evidence="2" id="KW-0805">Transcription regulation</keyword>
<dbReference type="RefSeq" id="WP_227003705.1">
    <property type="nucleotide sequence ID" value="NZ_CP011797.1"/>
</dbReference>
<dbReference type="GO" id="GO:0003700">
    <property type="term" value="F:DNA-binding transcription factor activity"/>
    <property type="evidence" value="ECO:0007669"/>
    <property type="project" value="InterPro"/>
</dbReference>
<dbReference type="FunFam" id="1.10.10.10:FF:000001">
    <property type="entry name" value="LysR family transcriptional regulator"/>
    <property type="match status" value="1"/>
</dbReference>
<dbReference type="GO" id="GO:0043565">
    <property type="term" value="F:sequence-specific DNA binding"/>
    <property type="evidence" value="ECO:0007669"/>
    <property type="project" value="TreeGrafter"/>
</dbReference>
<dbReference type="EMBL" id="CP011797">
    <property type="protein sequence ID" value="ATX78161.1"/>
    <property type="molecule type" value="Genomic_DNA"/>
</dbReference>
<dbReference type="PANTHER" id="PTHR30537">
    <property type="entry name" value="HTH-TYPE TRANSCRIPTIONAL REGULATOR"/>
    <property type="match status" value="1"/>
</dbReference>
<keyword evidence="3" id="KW-0238">DNA-binding</keyword>
<dbReference type="InterPro" id="IPR058163">
    <property type="entry name" value="LysR-type_TF_proteobact-type"/>
</dbReference>
<dbReference type="SUPFAM" id="SSF53850">
    <property type="entry name" value="Periplasmic binding protein-like II"/>
    <property type="match status" value="1"/>
</dbReference>
<evidence type="ECO:0000256" key="2">
    <source>
        <dbReference type="ARBA" id="ARBA00023015"/>
    </source>
</evidence>
<evidence type="ECO:0000313" key="6">
    <source>
        <dbReference type="EMBL" id="ATX78161.1"/>
    </source>
</evidence>
<dbReference type="Proteomes" id="UP000229757">
    <property type="component" value="Chromosome"/>
</dbReference>
<keyword evidence="4" id="KW-0804">Transcription</keyword>
<evidence type="ECO:0000256" key="1">
    <source>
        <dbReference type="ARBA" id="ARBA00009437"/>
    </source>
</evidence>
<dbReference type="PANTHER" id="PTHR30537:SF26">
    <property type="entry name" value="GLYCINE CLEAVAGE SYSTEM TRANSCRIPTIONAL ACTIVATOR"/>
    <property type="match status" value="1"/>
</dbReference>
<comment type="similarity">
    <text evidence="1">Belongs to the LysR transcriptional regulatory family.</text>
</comment>
<dbReference type="Pfam" id="PF00126">
    <property type="entry name" value="HTH_1"/>
    <property type="match status" value="1"/>
</dbReference>
<dbReference type="Gene3D" id="1.10.10.10">
    <property type="entry name" value="Winged helix-like DNA-binding domain superfamily/Winged helix DNA-binding domain"/>
    <property type="match status" value="1"/>
</dbReference>
<sequence>MSRAKLPLQGLYCFYLAAEIGSFKAAAEQMSVSAAAMSQQIRQLEDRLSVKLFIRQHRQVRLTPAGLSLHHYVRHGFGALQEGLHALDADPDPTTLTLSVVPSFAQRWLVPRLGSFTELQPDLSVLMTSSVALVDFQLDRVDLCVRFGPGRYSGLQSEFLMSDHIYPVCHPLYLEQNPIGSLADLAKVQLIEDVWPDMNWNYWLELAGITVPKVKVAMRYPGAHVVLEGALAVQGVALVRHSLAWKYIQQGLLTRIGQIEVCSAYSYYLVAPPAHFKRDKIRQFSDWLHVEATDFWQASQLEMGNNRCIRQAIGPIP</sequence>
<evidence type="ECO:0000259" key="5">
    <source>
        <dbReference type="PROSITE" id="PS50931"/>
    </source>
</evidence>
<dbReference type="SUPFAM" id="SSF46785">
    <property type="entry name" value="Winged helix' DNA-binding domain"/>
    <property type="match status" value="1"/>
</dbReference>
<dbReference type="Pfam" id="PF03466">
    <property type="entry name" value="LysR_substrate"/>
    <property type="match status" value="1"/>
</dbReference>
<dbReference type="CDD" id="cd08432">
    <property type="entry name" value="PBP2_GcdR_TrpI_HvrB_AmpR_like"/>
    <property type="match status" value="1"/>
</dbReference>
<dbReference type="InterPro" id="IPR005119">
    <property type="entry name" value="LysR_subst-bd"/>
</dbReference>
<evidence type="ECO:0000256" key="4">
    <source>
        <dbReference type="ARBA" id="ARBA00023163"/>
    </source>
</evidence>
<dbReference type="AlphaFoldDB" id="A0A2K8KWZ1"/>
<reference evidence="6 7" key="1">
    <citation type="journal article" date="2017" name="Environ. Microbiol.">
        <title>Genomic and physiological analyses of 'Reinekea forsetii' reveal a versatile opportunistic lifestyle during spring algae blooms.</title>
        <authorList>
            <person name="Avci B."/>
            <person name="Hahnke R.L."/>
            <person name="Chafee M."/>
            <person name="Fischer T."/>
            <person name="Gruber-Vodicka H."/>
            <person name="Tegetmeyer H.E."/>
            <person name="Harder J."/>
            <person name="Fuchs B.M."/>
            <person name="Amann R.I."/>
            <person name="Teeling H."/>
        </authorList>
    </citation>
    <scope>NUCLEOTIDE SEQUENCE [LARGE SCALE GENOMIC DNA]</scope>
    <source>
        <strain evidence="6 7">Hel1_31_D35</strain>
    </source>
</reference>
<accession>A0A2K8KWZ1</accession>
<evidence type="ECO:0000313" key="7">
    <source>
        <dbReference type="Proteomes" id="UP000229757"/>
    </source>
</evidence>
<evidence type="ECO:0000256" key="3">
    <source>
        <dbReference type="ARBA" id="ARBA00023125"/>
    </source>
</evidence>
<feature type="domain" description="HTH lysR-type" evidence="5">
    <location>
        <begin position="6"/>
        <end position="63"/>
    </location>
</feature>
<name>A0A2K8KWZ1_9GAMM</name>
<organism evidence="6 7">
    <name type="scientific">Reinekea forsetii</name>
    <dbReference type="NCBI Taxonomy" id="1336806"/>
    <lineage>
        <taxon>Bacteria</taxon>
        <taxon>Pseudomonadati</taxon>
        <taxon>Pseudomonadota</taxon>
        <taxon>Gammaproteobacteria</taxon>
        <taxon>Oceanospirillales</taxon>
        <taxon>Saccharospirillaceae</taxon>
        <taxon>Reinekea</taxon>
    </lineage>
</organism>
<gene>
    <name evidence="6" type="ORF">REIFOR_03042</name>
</gene>
<proteinExistence type="inferred from homology"/>
<protein>
    <submittedName>
        <fullName evidence="6">Glycine cleavage system regulatory protein</fullName>
    </submittedName>
</protein>
<keyword evidence="7" id="KW-1185">Reference proteome</keyword>